<dbReference type="GO" id="GO:0016887">
    <property type="term" value="F:ATP hydrolysis activity"/>
    <property type="evidence" value="ECO:0007669"/>
    <property type="project" value="InterPro"/>
</dbReference>
<dbReference type="SUPFAM" id="SSF55874">
    <property type="entry name" value="ATPase domain of HSP90 chaperone/DNA topoisomerase II/histidine kinase"/>
    <property type="match status" value="1"/>
</dbReference>
<dbReference type="PANTHER" id="PTHR11528">
    <property type="entry name" value="HEAT SHOCK PROTEIN 90 FAMILY MEMBER"/>
    <property type="match status" value="1"/>
</dbReference>
<dbReference type="InterPro" id="IPR036890">
    <property type="entry name" value="HATPase_C_sf"/>
</dbReference>
<dbReference type="GO" id="GO:0140662">
    <property type="term" value="F:ATP-dependent protein folding chaperone"/>
    <property type="evidence" value="ECO:0007669"/>
    <property type="project" value="InterPro"/>
</dbReference>
<dbReference type="Gene3D" id="3.30.565.10">
    <property type="entry name" value="Histidine kinase-like ATPase, C-terminal domain"/>
    <property type="match status" value="1"/>
</dbReference>
<comment type="similarity">
    <text evidence="1">Belongs to the heat shock protein 90 family.</text>
</comment>
<dbReference type="InterPro" id="IPR001404">
    <property type="entry name" value="Hsp90_fam"/>
</dbReference>
<dbReference type="GO" id="GO:0051082">
    <property type="term" value="F:unfolded protein binding"/>
    <property type="evidence" value="ECO:0007669"/>
    <property type="project" value="InterPro"/>
</dbReference>
<dbReference type="GO" id="GO:0005524">
    <property type="term" value="F:ATP binding"/>
    <property type="evidence" value="ECO:0007669"/>
    <property type="project" value="UniProtKB-KW"/>
</dbReference>
<evidence type="ECO:0000256" key="1">
    <source>
        <dbReference type="ARBA" id="ARBA00008239"/>
    </source>
</evidence>
<dbReference type="AlphaFoldDB" id="A0A0F9C5W0"/>
<dbReference type="EMBL" id="LAZR01045873">
    <property type="protein sequence ID" value="KKK97834.1"/>
    <property type="molecule type" value="Genomic_DNA"/>
</dbReference>
<gene>
    <name evidence="5" type="ORF">LCGC14_2648800</name>
</gene>
<name>A0A0F9C5W0_9ZZZZ</name>
<evidence type="ECO:0000313" key="5">
    <source>
        <dbReference type="EMBL" id="KKK97834.1"/>
    </source>
</evidence>
<evidence type="ECO:0000256" key="3">
    <source>
        <dbReference type="ARBA" id="ARBA00022840"/>
    </source>
</evidence>
<keyword evidence="2" id="KW-0547">Nucleotide-binding</keyword>
<reference evidence="5" key="1">
    <citation type="journal article" date="2015" name="Nature">
        <title>Complex archaea that bridge the gap between prokaryotes and eukaryotes.</title>
        <authorList>
            <person name="Spang A."/>
            <person name="Saw J.H."/>
            <person name="Jorgensen S.L."/>
            <person name="Zaremba-Niedzwiedzka K."/>
            <person name="Martijn J."/>
            <person name="Lind A.E."/>
            <person name="van Eijk R."/>
            <person name="Schleper C."/>
            <person name="Guy L."/>
            <person name="Ettema T.J."/>
        </authorList>
    </citation>
    <scope>NUCLEOTIDE SEQUENCE</scope>
</reference>
<proteinExistence type="inferred from homology"/>
<feature type="non-terminal residue" evidence="5">
    <location>
        <position position="233"/>
    </location>
</feature>
<protein>
    <recommendedName>
        <fullName evidence="6">Histidine kinase/HSP90-like ATPase domain-containing protein</fullName>
    </recommendedName>
</protein>
<evidence type="ECO:0000256" key="4">
    <source>
        <dbReference type="ARBA" id="ARBA00023186"/>
    </source>
</evidence>
<comment type="caution">
    <text evidence="5">The sequence shown here is derived from an EMBL/GenBank/DDBJ whole genome shotgun (WGS) entry which is preliminary data.</text>
</comment>
<keyword evidence="3" id="KW-0067">ATP-binding</keyword>
<dbReference type="PRINTS" id="PR00775">
    <property type="entry name" value="HEATSHOCK90"/>
</dbReference>
<keyword evidence="4" id="KW-0143">Chaperone</keyword>
<dbReference type="Pfam" id="PF13589">
    <property type="entry name" value="HATPase_c_3"/>
    <property type="match status" value="1"/>
</dbReference>
<organism evidence="5">
    <name type="scientific">marine sediment metagenome</name>
    <dbReference type="NCBI Taxonomy" id="412755"/>
    <lineage>
        <taxon>unclassified sequences</taxon>
        <taxon>metagenomes</taxon>
        <taxon>ecological metagenomes</taxon>
    </lineage>
</organism>
<evidence type="ECO:0008006" key="6">
    <source>
        <dbReference type="Google" id="ProtNLM"/>
    </source>
</evidence>
<evidence type="ECO:0000256" key="2">
    <source>
        <dbReference type="ARBA" id="ARBA00022741"/>
    </source>
</evidence>
<accession>A0A0F9C5W0</accession>
<dbReference type="InterPro" id="IPR020575">
    <property type="entry name" value="Hsp90_N"/>
</dbReference>
<sequence>MEQIKFQVEFDRVIDILAKEIYDSSYALLRENIQNAYDAILMRSQYSEGSWSVTNDGVIDVQILPDTIIITDNGIGMSESVLKNNFWKAGSSGKKTKLAMESGVVGTFGIGGMANFGVSKKLVIETESVETNERIISDVEKSKLSVTEDCINILKVSPTKDYGTKIIISLDDNVDINLEHAKQYLSSYVKYLPVTVKINDEVISLLSITEQFEDITASLQKSWKQYQVKEYKA</sequence>